<sequence>MAAVRGLAGIGAGAALWLALAASASGQQSGKASDWQALEAGGAEACFGRVYDKAHLKAHPNQKVQRIFFYRGGDPVSHPNEEPSSGSSYDSYLTTTERGAKKPDWVGAWCRAGVDEDGNPQGIHCGMECDRTLASLRFDTKGRLVVEKLDRYVYLDPSETAELEEEQYEKLALGTDDDGFALERRPAAECKAEFAKVDPIDPALGDPLRLRLKPDQPFCYGRDYTAAHLASNPEQVTKTIRVFRGPSELASYAAAGRDLDNWPNGADIMVSVATRKASGTSMQSYSCDGEGDQWRCVATTKTSDADCGISSREIYLRRGAKGTMMLSNPANGLPLIDLCSAEAAEATASDDRIYRLEPMQPAECGL</sequence>
<keyword evidence="1" id="KW-0732">Signal</keyword>
<dbReference type="RefSeq" id="WP_136359048.1">
    <property type="nucleotide sequence ID" value="NZ_SSNY01000009.1"/>
</dbReference>
<keyword evidence="3" id="KW-1185">Reference proteome</keyword>
<dbReference type="Proteomes" id="UP000306441">
    <property type="component" value="Unassembled WGS sequence"/>
</dbReference>
<dbReference type="EMBL" id="SSNY01000009">
    <property type="protein sequence ID" value="THF56120.1"/>
    <property type="molecule type" value="Genomic_DNA"/>
</dbReference>
<evidence type="ECO:0000313" key="3">
    <source>
        <dbReference type="Proteomes" id="UP000306441"/>
    </source>
</evidence>
<evidence type="ECO:0000313" key="2">
    <source>
        <dbReference type="EMBL" id="THF56120.1"/>
    </source>
</evidence>
<proteinExistence type="predicted"/>
<accession>A0ABY2Q5F2</accession>
<feature type="chain" id="PRO_5046249497" evidence="1">
    <location>
        <begin position="25"/>
        <end position="366"/>
    </location>
</feature>
<evidence type="ECO:0000256" key="1">
    <source>
        <dbReference type="SAM" id="SignalP"/>
    </source>
</evidence>
<feature type="signal peptide" evidence="1">
    <location>
        <begin position="1"/>
        <end position="24"/>
    </location>
</feature>
<name>A0ABY2Q5F2_9HYPH</name>
<gene>
    <name evidence="2" type="ORF">E6C48_16170</name>
</gene>
<organism evidence="2 3">
    <name type="scientific">Ollibium composti</name>
    <dbReference type="NCBI Taxonomy" id="2675109"/>
    <lineage>
        <taxon>Bacteria</taxon>
        <taxon>Pseudomonadati</taxon>
        <taxon>Pseudomonadota</taxon>
        <taxon>Alphaproteobacteria</taxon>
        <taxon>Hyphomicrobiales</taxon>
        <taxon>Phyllobacteriaceae</taxon>
        <taxon>Ollibium</taxon>
    </lineage>
</organism>
<comment type="caution">
    <text evidence="2">The sequence shown here is derived from an EMBL/GenBank/DDBJ whole genome shotgun (WGS) entry which is preliminary data.</text>
</comment>
<reference evidence="2 3" key="1">
    <citation type="submission" date="2019-04" db="EMBL/GenBank/DDBJ databases">
        <title>Mesorhizobium composti sp. nov., isolated from compost.</title>
        <authorList>
            <person name="Lin S.-Y."/>
            <person name="Hameed A."/>
            <person name="Hsieh Y.-T."/>
            <person name="Young C.-C."/>
        </authorList>
    </citation>
    <scope>NUCLEOTIDE SEQUENCE [LARGE SCALE GENOMIC DNA]</scope>
    <source>
        <strain evidence="2 3">CC-YTH430</strain>
    </source>
</reference>
<protein>
    <submittedName>
        <fullName evidence="2">Uncharacterized protein</fullName>
    </submittedName>
</protein>